<name>A0A2P2IQ67_RHIMU</name>
<protein>
    <submittedName>
        <fullName evidence="1">Uncharacterized protein</fullName>
    </submittedName>
</protein>
<dbReference type="EMBL" id="GGEC01002854">
    <property type="protein sequence ID" value="MBW83337.1"/>
    <property type="molecule type" value="Transcribed_RNA"/>
</dbReference>
<organism evidence="1">
    <name type="scientific">Rhizophora mucronata</name>
    <name type="common">Asiatic mangrove</name>
    <dbReference type="NCBI Taxonomy" id="61149"/>
    <lineage>
        <taxon>Eukaryota</taxon>
        <taxon>Viridiplantae</taxon>
        <taxon>Streptophyta</taxon>
        <taxon>Embryophyta</taxon>
        <taxon>Tracheophyta</taxon>
        <taxon>Spermatophyta</taxon>
        <taxon>Magnoliopsida</taxon>
        <taxon>eudicotyledons</taxon>
        <taxon>Gunneridae</taxon>
        <taxon>Pentapetalae</taxon>
        <taxon>rosids</taxon>
        <taxon>fabids</taxon>
        <taxon>Malpighiales</taxon>
        <taxon>Rhizophoraceae</taxon>
        <taxon>Rhizophora</taxon>
    </lineage>
</organism>
<sequence>MELDVGLIPHQQLLCSPFNSSLPYFLFDILNKLMLFKYGSYF</sequence>
<reference evidence="1" key="1">
    <citation type="submission" date="2018-02" db="EMBL/GenBank/DDBJ databases">
        <title>Rhizophora mucronata_Transcriptome.</title>
        <authorList>
            <person name="Meera S.P."/>
            <person name="Sreeshan A."/>
            <person name="Augustine A."/>
        </authorList>
    </citation>
    <scope>NUCLEOTIDE SEQUENCE</scope>
    <source>
        <tissue evidence="1">Leaf</tissue>
    </source>
</reference>
<dbReference type="AlphaFoldDB" id="A0A2P2IQ67"/>
<evidence type="ECO:0000313" key="1">
    <source>
        <dbReference type="EMBL" id="MBW83337.1"/>
    </source>
</evidence>
<accession>A0A2P2IQ67</accession>
<proteinExistence type="predicted"/>